<sequence length="617" mass="68469">MVVTRDADGTPCSRYGDPRWDLSAQSPDGVSGASLGFFELDPTLSVSEASRGLGLVIREQHKALTWLHMDAGRIRALATVRTSNRALGHWSTKAHALGLSLFDLLTDPRLVAEHLGDLNQVYARTTSPLIQTLWRNKAVLGIEAHLRLAELKATIARDRVGRGGNELQTPVIPSRIYCAMLGKWIAGLDIIEAELGILLDAYRQSMTASRDAPADGSRGQRSFYRAKALEVFVERMKDLGHELAPHVSFDRFIAGRLNAHQSQLMHVVMAFTGMRMGEAKILPLRNAVDFINDGGRQVHLVNGYTHKLNKGVKKPTSWVTSPEGARAIRLAQQIAGSILQEVSGGDPATDTKALLFPSTKNPYKAKSPRTLYNHQFRLVERDQILVTQEDIDELDRLELERAWDRAGIVVGKPWPLAFHQLRRSLSVYAHRSGMVSLPALKAQLQHITDEMRRYYSDGYSKAVNLVFDPEHFSHEWNAAKAESSYFGYVMGMLFSDESLLGRGAELMGQTVTSRTPQETLKLFSDGKLAYKETVLGGCVATGECKTAPLEPIPFDCLESNCINIVVHAKRLERIIGSQESVVASLQSTEEGSAEHRLEVNHLKVLLRARQKLKEKTA</sequence>
<dbReference type="Gene3D" id="1.10.443.10">
    <property type="entry name" value="Intergrase catalytic core"/>
    <property type="match status" value="1"/>
</dbReference>
<evidence type="ECO:0000313" key="2">
    <source>
        <dbReference type="EMBL" id="MBH9553106.1"/>
    </source>
</evidence>
<dbReference type="GO" id="GO:0015074">
    <property type="term" value="P:DNA integration"/>
    <property type="evidence" value="ECO:0007669"/>
    <property type="project" value="InterPro"/>
</dbReference>
<comment type="caution">
    <text evidence="2">The sequence shown here is derived from an EMBL/GenBank/DDBJ whole genome shotgun (WGS) entry which is preliminary data.</text>
</comment>
<name>A0A931IWZ6_9BURK</name>
<evidence type="ECO:0008006" key="4">
    <source>
        <dbReference type="Google" id="ProtNLM"/>
    </source>
</evidence>
<dbReference type="EMBL" id="JAEDAL010000004">
    <property type="protein sequence ID" value="MBH9553106.1"/>
    <property type="molecule type" value="Genomic_DNA"/>
</dbReference>
<dbReference type="InterPro" id="IPR013762">
    <property type="entry name" value="Integrase-like_cat_sf"/>
</dbReference>
<reference evidence="2" key="1">
    <citation type="submission" date="2020-12" db="EMBL/GenBank/DDBJ databases">
        <title>The genome sequence of Inhella sp. 4Y17.</title>
        <authorList>
            <person name="Liu Y."/>
        </authorList>
    </citation>
    <scope>NUCLEOTIDE SEQUENCE</scope>
    <source>
        <strain evidence="2">4Y10</strain>
    </source>
</reference>
<proteinExistence type="predicted"/>
<dbReference type="Proteomes" id="UP000620139">
    <property type="component" value="Unassembled WGS sequence"/>
</dbReference>
<dbReference type="GO" id="GO:0003677">
    <property type="term" value="F:DNA binding"/>
    <property type="evidence" value="ECO:0007669"/>
    <property type="project" value="InterPro"/>
</dbReference>
<dbReference type="SUPFAM" id="SSF56349">
    <property type="entry name" value="DNA breaking-rejoining enzymes"/>
    <property type="match status" value="1"/>
</dbReference>
<keyword evidence="3" id="KW-1185">Reference proteome</keyword>
<gene>
    <name evidence="2" type="ORF">I7X43_09605</name>
</gene>
<keyword evidence="1" id="KW-0233">DNA recombination</keyword>
<organism evidence="2 3">
    <name type="scientific">Inhella gelatinilytica</name>
    <dbReference type="NCBI Taxonomy" id="2795030"/>
    <lineage>
        <taxon>Bacteria</taxon>
        <taxon>Pseudomonadati</taxon>
        <taxon>Pseudomonadota</taxon>
        <taxon>Betaproteobacteria</taxon>
        <taxon>Burkholderiales</taxon>
        <taxon>Sphaerotilaceae</taxon>
        <taxon>Inhella</taxon>
    </lineage>
</organism>
<dbReference type="AlphaFoldDB" id="A0A931IWZ6"/>
<protein>
    <recommendedName>
        <fullName evidence="4">Integrase</fullName>
    </recommendedName>
</protein>
<accession>A0A931IWZ6</accession>
<dbReference type="InterPro" id="IPR011010">
    <property type="entry name" value="DNA_brk_join_enz"/>
</dbReference>
<evidence type="ECO:0000256" key="1">
    <source>
        <dbReference type="ARBA" id="ARBA00023172"/>
    </source>
</evidence>
<dbReference type="GO" id="GO:0006310">
    <property type="term" value="P:DNA recombination"/>
    <property type="evidence" value="ECO:0007669"/>
    <property type="project" value="UniProtKB-KW"/>
</dbReference>
<evidence type="ECO:0000313" key="3">
    <source>
        <dbReference type="Proteomes" id="UP000620139"/>
    </source>
</evidence>